<sequence>MQWHSAVATFGFRHELWQKKANRRYVPQPPTMSRILIACTAGLLFITSHAHAQLGVSAGMNLATMATRTNLPERKASANSRSGYQVSLFYEKQLTERFSIVPELSFSRQGVGLKLEDYHLSDGAYAAQYQLGLSYLNMPVLLRATFGKFYLEAGPQLGLQVAAHEQGAEEKGSIAGSREYTIDRPATDRYRRLDVALSAGVGVKLPAGFGLGIRASAGLLPLTGEQPTHRHEYRAPLRNQVVQASLSYQLGS</sequence>
<keyword evidence="3" id="KW-1185">Reference proteome</keyword>
<evidence type="ECO:0000259" key="1">
    <source>
        <dbReference type="Pfam" id="PF13568"/>
    </source>
</evidence>
<dbReference type="EMBL" id="BAABHA010000015">
    <property type="protein sequence ID" value="GAA4392701.1"/>
    <property type="molecule type" value="Genomic_DNA"/>
</dbReference>
<dbReference type="InterPro" id="IPR025665">
    <property type="entry name" value="Beta-barrel_OMP_2"/>
</dbReference>
<accession>A0ABP8JLL6</accession>
<name>A0ABP8JLL6_9BACT</name>
<evidence type="ECO:0000313" key="2">
    <source>
        <dbReference type="EMBL" id="GAA4392701.1"/>
    </source>
</evidence>
<dbReference type="Proteomes" id="UP001500454">
    <property type="component" value="Unassembled WGS sequence"/>
</dbReference>
<dbReference type="Pfam" id="PF13568">
    <property type="entry name" value="OMP_b-brl_2"/>
    <property type="match status" value="1"/>
</dbReference>
<gene>
    <name evidence="2" type="ORF">GCM10023186_43540</name>
</gene>
<feature type="domain" description="Outer membrane protein beta-barrel" evidence="1">
    <location>
        <begin position="52"/>
        <end position="222"/>
    </location>
</feature>
<proteinExistence type="predicted"/>
<protein>
    <recommendedName>
        <fullName evidence="1">Outer membrane protein beta-barrel domain-containing protein</fullName>
    </recommendedName>
</protein>
<organism evidence="2 3">
    <name type="scientific">Hymenobacter koreensis</name>
    <dbReference type="NCBI Taxonomy" id="1084523"/>
    <lineage>
        <taxon>Bacteria</taxon>
        <taxon>Pseudomonadati</taxon>
        <taxon>Bacteroidota</taxon>
        <taxon>Cytophagia</taxon>
        <taxon>Cytophagales</taxon>
        <taxon>Hymenobacteraceae</taxon>
        <taxon>Hymenobacter</taxon>
    </lineage>
</organism>
<comment type="caution">
    <text evidence="2">The sequence shown here is derived from an EMBL/GenBank/DDBJ whole genome shotgun (WGS) entry which is preliminary data.</text>
</comment>
<reference evidence="3" key="1">
    <citation type="journal article" date="2019" name="Int. J. Syst. Evol. Microbiol.">
        <title>The Global Catalogue of Microorganisms (GCM) 10K type strain sequencing project: providing services to taxonomists for standard genome sequencing and annotation.</title>
        <authorList>
            <consortium name="The Broad Institute Genomics Platform"/>
            <consortium name="The Broad Institute Genome Sequencing Center for Infectious Disease"/>
            <person name="Wu L."/>
            <person name="Ma J."/>
        </authorList>
    </citation>
    <scope>NUCLEOTIDE SEQUENCE [LARGE SCALE GENOMIC DNA]</scope>
    <source>
        <strain evidence="3">JCM 17924</strain>
    </source>
</reference>
<evidence type="ECO:0000313" key="3">
    <source>
        <dbReference type="Proteomes" id="UP001500454"/>
    </source>
</evidence>